<dbReference type="GO" id="GO:0046872">
    <property type="term" value="F:metal ion binding"/>
    <property type="evidence" value="ECO:0007669"/>
    <property type="project" value="InterPro"/>
</dbReference>
<evidence type="ECO:0000313" key="3">
    <source>
        <dbReference type="EMBL" id="EMG31056.1"/>
    </source>
</evidence>
<dbReference type="SUPFAM" id="SSF55008">
    <property type="entry name" value="HMA, heavy metal-associated domain"/>
    <property type="match status" value="1"/>
</dbReference>
<feature type="domain" description="HMA" evidence="2">
    <location>
        <begin position="21"/>
        <end position="86"/>
    </location>
</feature>
<dbReference type="PATRIC" id="fig|1073353.3.peg.713"/>
<dbReference type="Pfam" id="PF00403">
    <property type="entry name" value="HMA"/>
    <property type="match status" value="1"/>
</dbReference>
<dbReference type="Gene3D" id="3.30.70.100">
    <property type="match status" value="1"/>
</dbReference>
<dbReference type="RefSeq" id="WP_002951255.1">
    <property type="nucleotide sequence ID" value="NZ_AOTD01000078.1"/>
</dbReference>
<accession>M3ILQ5</accession>
<organism evidence="3 4">
    <name type="scientific">Campylobacter showae CC57C</name>
    <dbReference type="NCBI Taxonomy" id="1073353"/>
    <lineage>
        <taxon>Bacteria</taxon>
        <taxon>Pseudomonadati</taxon>
        <taxon>Campylobacterota</taxon>
        <taxon>Epsilonproteobacteria</taxon>
        <taxon>Campylobacterales</taxon>
        <taxon>Campylobacteraceae</taxon>
        <taxon>Campylobacter</taxon>
    </lineage>
</organism>
<name>M3ILQ5_9BACT</name>
<evidence type="ECO:0000256" key="1">
    <source>
        <dbReference type="SAM" id="SignalP"/>
    </source>
</evidence>
<feature type="chain" id="PRO_5004034829" evidence="1">
    <location>
        <begin position="20"/>
        <end position="89"/>
    </location>
</feature>
<proteinExistence type="predicted"/>
<dbReference type="STRING" id="1073353.H740_03327"/>
<dbReference type="CDD" id="cd00371">
    <property type="entry name" value="HMA"/>
    <property type="match status" value="1"/>
</dbReference>
<dbReference type="EMBL" id="AOTD01000078">
    <property type="protein sequence ID" value="EMG31056.1"/>
    <property type="molecule type" value="Genomic_DNA"/>
</dbReference>
<feature type="signal peptide" evidence="1">
    <location>
        <begin position="1"/>
        <end position="19"/>
    </location>
</feature>
<evidence type="ECO:0000313" key="4">
    <source>
        <dbReference type="Proteomes" id="UP000011782"/>
    </source>
</evidence>
<feature type="non-terminal residue" evidence="3">
    <location>
        <position position="1"/>
    </location>
</feature>
<comment type="caution">
    <text evidence="3">The sequence shown here is derived from an EMBL/GenBank/DDBJ whole genome shotgun (WGS) entry which is preliminary data.</text>
</comment>
<gene>
    <name evidence="3" type="ORF">H740_03327</name>
</gene>
<dbReference type="Proteomes" id="UP000011782">
    <property type="component" value="Unassembled WGS sequence"/>
</dbReference>
<dbReference type="AlphaFoldDB" id="M3ILQ5"/>
<sequence length="89" mass="9343">GATMRKILLLAAICGAVFAEQTYELNVPNMNCGGCAKKIEDAAKGVKGVTGVSFDLKSKDVNITADSGVNGMEIVHAIQAKKYKVGIKE</sequence>
<evidence type="ECO:0000259" key="2">
    <source>
        <dbReference type="PROSITE" id="PS50846"/>
    </source>
</evidence>
<dbReference type="InterPro" id="IPR036163">
    <property type="entry name" value="HMA_dom_sf"/>
</dbReference>
<protein>
    <submittedName>
        <fullName evidence="3">Mercuric transporter periplasmic component</fullName>
    </submittedName>
</protein>
<keyword evidence="1" id="KW-0732">Signal</keyword>
<reference evidence="3 4" key="1">
    <citation type="submission" date="2013-02" db="EMBL/GenBank/DDBJ databases">
        <title>Co-occurrence of anaerobic bacteria in colorectal carcinomas.</title>
        <authorList>
            <person name="Holt R.A."/>
            <person name="Warren R.L."/>
            <person name="Allen-Vercoe E."/>
            <person name="Pleasance S."/>
            <person name="Freeman D.J."/>
            <person name="Watson P."/>
            <person name="Moore R."/>
            <person name="Cochrane K."/>
        </authorList>
    </citation>
    <scope>NUCLEOTIDE SEQUENCE [LARGE SCALE GENOMIC DNA]</scope>
    <source>
        <strain evidence="3 4">CC57C</strain>
    </source>
</reference>
<dbReference type="InterPro" id="IPR006121">
    <property type="entry name" value="HMA_dom"/>
</dbReference>
<dbReference type="PROSITE" id="PS50846">
    <property type="entry name" value="HMA_2"/>
    <property type="match status" value="1"/>
</dbReference>